<dbReference type="InterPro" id="IPR001828">
    <property type="entry name" value="ANF_lig-bd_rcpt"/>
</dbReference>
<dbReference type="Proteomes" id="UP000297703">
    <property type="component" value="Unassembled WGS sequence"/>
</dbReference>
<keyword evidence="3 15" id="KW-0812">Transmembrane</keyword>
<keyword evidence="2" id="KW-0813">Transport</keyword>
<dbReference type="STRING" id="55544.A0A4D9DLH4"/>
<dbReference type="SUPFAM" id="SSF53822">
    <property type="entry name" value="Periplasmic binding protein-like I"/>
    <property type="match status" value="1"/>
</dbReference>
<evidence type="ECO:0000256" key="13">
    <source>
        <dbReference type="ARBA" id="ARBA00034100"/>
    </source>
</evidence>
<evidence type="ECO:0000256" key="9">
    <source>
        <dbReference type="ARBA" id="ARBA00023180"/>
    </source>
</evidence>
<dbReference type="GO" id="GO:0045211">
    <property type="term" value="C:postsynaptic membrane"/>
    <property type="evidence" value="ECO:0007669"/>
    <property type="project" value="UniProtKB-SubCell"/>
</dbReference>
<evidence type="ECO:0000256" key="5">
    <source>
        <dbReference type="ARBA" id="ARBA00023018"/>
    </source>
</evidence>
<dbReference type="PANTHER" id="PTHR18966">
    <property type="entry name" value="IONOTROPIC GLUTAMATE RECEPTOR"/>
    <property type="match status" value="1"/>
</dbReference>
<accession>A0A4D9DLH4</accession>
<evidence type="ECO:0000256" key="3">
    <source>
        <dbReference type="ARBA" id="ARBA00022692"/>
    </source>
</evidence>
<evidence type="ECO:0000256" key="15">
    <source>
        <dbReference type="SAM" id="Phobius"/>
    </source>
</evidence>
<dbReference type="InterPro" id="IPR001320">
    <property type="entry name" value="Iontro_rcpt_C"/>
</dbReference>
<dbReference type="Pfam" id="PF10613">
    <property type="entry name" value="Lig_chan-Glu_bd"/>
    <property type="match status" value="1"/>
</dbReference>
<feature type="domain" description="Ionotropic glutamate receptor L-glutamate and glycine-binding" evidence="17">
    <location>
        <begin position="80"/>
        <end position="145"/>
    </location>
</feature>
<comment type="caution">
    <text evidence="18">The sequence shown here is derived from an EMBL/GenBank/DDBJ whole genome shotgun (WGS) entry which is preliminary data.</text>
</comment>
<dbReference type="OrthoDB" id="5984008at2759"/>
<keyword evidence="19" id="KW-1185">Reference proteome</keyword>
<keyword evidence="5" id="KW-0770">Synapse</keyword>
<organism evidence="18 19">
    <name type="scientific">Platysternon megacephalum</name>
    <name type="common">big-headed turtle</name>
    <dbReference type="NCBI Taxonomy" id="55544"/>
    <lineage>
        <taxon>Eukaryota</taxon>
        <taxon>Metazoa</taxon>
        <taxon>Chordata</taxon>
        <taxon>Craniata</taxon>
        <taxon>Vertebrata</taxon>
        <taxon>Euteleostomi</taxon>
        <taxon>Archelosauria</taxon>
        <taxon>Testudinata</taxon>
        <taxon>Testudines</taxon>
        <taxon>Cryptodira</taxon>
        <taxon>Durocryptodira</taxon>
        <taxon>Testudinoidea</taxon>
        <taxon>Platysternidae</taxon>
        <taxon>Platysternon</taxon>
    </lineage>
</organism>
<evidence type="ECO:0000259" key="17">
    <source>
        <dbReference type="SMART" id="SM00918"/>
    </source>
</evidence>
<evidence type="ECO:0000256" key="14">
    <source>
        <dbReference type="SAM" id="MobiDB-lite"/>
    </source>
</evidence>
<dbReference type="InterPro" id="IPR019594">
    <property type="entry name" value="Glu/Gly-bd"/>
</dbReference>
<evidence type="ECO:0000256" key="6">
    <source>
        <dbReference type="ARBA" id="ARBA00023065"/>
    </source>
</evidence>
<dbReference type="GO" id="GO:0015276">
    <property type="term" value="F:ligand-gated monoatomic ion channel activity"/>
    <property type="evidence" value="ECO:0007669"/>
    <property type="project" value="InterPro"/>
</dbReference>
<dbReference type="Gene3D" id="3.40.50.2300">
    <property type="match status" value="1"/>
</dbReference>
<evidence type="ECO:0000256" key="8">
    <source>
        <dbReference type="ARBA" id="ARBA00023170"/>
    </source>
</evidence>
<evidence type="ECO:0000256" key="4">
    <source>
        <dbReference type="ARBA" id="ARBA00022989"/>
    </source>
</evidence>
<dbReference type="FunFam" id="3.40.190.10:FF:000210">
    <property type="entry name" value="Glutamate receptor ionotropic, kainate 1"/>
    <property type="match status" value="1"/>
</dbReference>
<dbReference type="SUPFAM" id="SSF53850">
    <property type="entry name" value="Periplasmic binding protein-like II"/>
    <property type="match status" value="1"/>
</dbReference>
<evidence type="ECO:0000256" key="7">
    <source>
        <dbReference type="ARBA" id="ARBA00023136"/>
    </source>
</evidence>
<keyword evidence="11" id="KW-1071">Ligand-gated ion channel</keyword>
<name>A0A4D9DLH4_9SAUR</name>
<comment type="subcellular location">
    <subcellularLocation>
        <location evidence="1">Membrane</location>
        <topology evidence="1">Multi-pass membrane protein</topology>
    </subcellularLocation>
    <subcellularLocation>
        <location evidence="13">Postsynaptic cell membrane</location>
    </subcellularLocation>
</comment>
<sequence length="414" mass="46881">MNYLRMVEYEGLTGHVEFNSKGQRTNYTLRILEKARDGHREIGVWHSNRTLAMNATTLAMDVSESLANKTLIVTTILENPYVMRRAGAQAPGGAGEQYEGFCVDMLHELAGILKFRFQLRLVEDGLYGAPEANGSWTGMVGELVNRRMWNYMHSKQPSVFVKSTEEGIARVLNSRYAFLLESTMNEYHRRRNCNLTQIGGLLDTKGYGIGMPLGSPFRDEITLAILQLQENNRLEILKRKWWEGGKCPKEQDHRAKGLGMENIGGIFVVLICGLVVAVFVAVMEFVWATRRSAETEELSVCQEMLRELRQAVSCRKPTRSRRRRRPPARAGLALRAVREMRLSNGKLYAGTLASEPAPQRLLEEPARPCTHIRICHECRRIQTLRGGPPTPRRPPPPEEGTPRRGGPRDLTEQE</sequence>
<reference evidence="18 19" key="2">
    <citation type="submission" date="2019-04" db="EMBL/GenBank/DDBJ databases">
        <title>The genome sequence of big-headed turtle.</title>
        <authorList>
            <person name="Gong S."/>
        </authorList>
    </citation>
    <scope>NUCLEOTIDE SEQUENCE [LARGE SCALE GENOMIC DNA]</scope>
    <source>
        <strain evidence="18">DO16091913</strain>
        <tissue evidence="18">Muscle</tissue>
    </source>
</reference>
<evidence type="ECO:0000256" key="10">
    <source>
        <dbReference type="ARBA" id="ARBA00023257"/>
    </source>
</evidence>
<dbReference type="SMART" id="SM00918">
    <property type="entry name" value="Lig_chan-Glu_bd"/>
    <property type="match status" value="1"/>
</dbReference>
<dbReference type="SMART" id="SM00079">
    <property type="entry name" value="PBPe"/>
    <property type="match status" value="1"/>
</dbReference>
<dbReference type="InterPro" id="IPR028082">
    <property type="entry name" value="Peripla_BP_I"/>
</dbReference>
<evidence type="ECO:0000256" key="1">
    <source>
        <dbReference type="ARBA" id="ARBA00004141"/>
    </source>
</evidence>
<evidence type="ECO:0000313" key="19">
    <source>
        <dbReference type="Proteomes" id="UP000297703"/>
    </source>
</evidence>
<keyword evidence="10" id="KW-0628">Postsynaptic cell membrane</keyword>
<dbReference type="Gene3D" id="3.40.190.10">
    <property type="entry name" value="Periplasmic binding protein-like II"/>
    <property type="match status" value="1"/>
</dbReference>
<dbReference type="AlphaFoldDB" id="A0A4D9DLH4"/>
<feature type="compositionally biased region" description="Basic and acidic residues" evidence="14">
    <location>
        <begin position="400"/>
        <end position="414"/>
    </location>
</feature>
<proteinExistence type="predicted"/>
<feature type="transmembrane region" description="Helical" evidence="15">
    <location>
        <begin position="263"/>
        <end position="287"/>
    </location>
</feature>
<reference evidence="18 19" key="1">
    <citation type="submission" date="2019-04" db="EMBL/GenBank/DDBJ databases">
        <title>Draft genome of the big-headed turtle Platysternon megacephalum.</title>
        <authorList>
            <person name="Gong S."/>
        </authorList>
    </citation>
    <scope>NUCLEOTIDE SEQUENCE [LARGE SCALE GENOMIC DNA]</scope>
    <source>
        <strain evidence="18">DO16091913</strain>
        <tissue evidence="18">Muscle</tissue>
    </source>
</reference>
<keyword evidence="8" id="KW-0675">Receptor</keyword>
<evidence type="ECO:0000256" key="2">
    <source>
        <dbReference type="ARBA" id="ARBA00022448"/>
    </source>
</evidence>
<dbReference type="InterPro" id="IPR015683">
    <property type="entry name" value="Ionotropic_Glu_rcpt"/>
</dbReference>
<keyword evidence="12" id="KW-0407">Ion channel</keyword>
<dbReference type="FunFam" id="3.40.190.10:FF:000061">
    <property type="entry name" value="Glutamate receptor, ionotropic kainate"/>
    <property type="match status" value="1"/>
</dbReference>
<protein>
    <submittedName>
        <fullName evidence="18">Cysteine-rich with EGF-like domain protein 1</fullName>
    </submittedName>
</protein>
<keyword evidence="4 15" id="KW-1133">Transmembrane helix</keyword>
<feature type="compositionally biased region" description="Pro residues" evidence="14">
    <location>
        <begin position="388"/>
        <end position="399"/>
    </location>
</feature>
<evidence type="ECO:0000256" key="12">
    <source>
        <dbReference type="ARBA" id="ARBA00023303"/>
    </source>
</evidence>
<evidence type="ECO:0000259" key="16">
    <source>
        <dbReference type="SMART" id="SM00079"/>
    </source>
</evidence>
<evidence type="ECO:0000256" key="11">
    <source>
        <dbReference type="ARBA" id="ARBA00023286"/>
    </source>
</evidence>
<gene>
    <name evidence="18" type="ORF">DR999_PMT22395</name>
</gene>
<feature type="region of interest" description="Disordered" evidence="14">
    <location>
        <begin position="382"/>
        <end position="414"/>
    </location>
</feature>
<dbReference type="Pfam" id="PF01094">
    <property type="entry name" value="ANF_receptor"/>
    <property type="match status" value="1"/>
</dbReference>
<keyword evidence="7 15" id="KW-0472">Membrane</keyword>
<dbReference type="EMBL" id="QXTE01001042">
    <property type="protein sequence ID" value="TFJ95882.1"/>
    <property type="molecule type" value="Genomic_DNA"/>
</dbReference>
<keyword evidence="6" id="KW-0406">Ion transport</keyword>
<keyword evidence="9" id="KW-0325">Glycoprotein</keyword>
<evidence type="ECO:0000313" key="18">
    <source>
        <dbReference type="EMBL" id="TFJ95882.1"/>
    </source>
</evidence>
<feature type="domain" description="Ionotropic glutamate receptor C-terminal" evidence="16">
    <location>
        <begin position="70"/>
        <end position="244"/>
    </location>
</feature>